<name>A0ABW2YAA8_9GAMM</name>
<reference evidence="2" key="1">
    <citation type="journal article" date="2019" name="Int. J. Syst. Evol. Microbiol.">
        <title>The Global Catalogue of Microorganisms (GCM) 10K type strain sequencing project: providing services to taxonomists for standard genome sequencing and annotation.</title>
        <authorList>
            <consortium name="The Broad Institute Genomics Platform"/>
            <consortium name="The Broad Institute Genome Sequencing Center for Infectious Disease"/>
            <person name="Wu L."/>
            <person name="Ma J."/>
        </authorList>
    </citation>
    <scope>NUCLEOTIDE SEQUENCE [LARGE SCALE GENOMIC DNA]</scope>
    <source>
        <strain evidence="2">CCUG 55585</strain>
    </source>
</reference>
<dbReference type="NCBIfam" id="TIGR02532">
    <property type="entry name" value="IV_pilin_GFxxxE"/>
    <property type="match status" value="1"/>
</dbReference>
<gene>
    <name evidence="1" type="ORF">ACFQ0E_07230</name>
</gene>
<protein>
    <submittedName>
        <fullName evidence="1">Prepilin-type N-terminal cleavage/methylation domain-containing protein</fullName>
    </submittedName>
</protein>
<keyword evidence="2" id="KW-1185">Reference proteome</keyword>
<comment type="caution">
    <text evidence="1">The sequence shown here is derived from an EMBL/GenBank/DDBJ whole genome shotgun (WGS) entry which is preliminary data.</text>
</comment>
<dbReference type="RefSeq" id="WP_386823021.1">
    <property type="nucleotide sequence ID" value="NZ_JBHTIF010000001.1"/>
</dbReference>
<accession>A0ABW2YAA8</accession>
<dbReference type="EMBL" id="JBHTIF010000001">
    <property type="protein sequence ID" value="MFD0725396.1"/>
    <property type="molecule type" value="Genomic_DNA"/>
</dbReference>
<sequence>MSRARSPARRQSRGFTLMEVLVATMLLAAALSLAFATLRASSAAATRGEDRSARNERMRSVQNFLRKRIGSALPIAFDVNESTGQPLRFVGEEDQMRFVADLPAYLGRGGPHLHDITVVDDENGGLRLQVEFSVVLVNEVFGERDAGPPERLVGGLKSVKFEYRALDAQNRMGDWQTRWEQVDRMPLQVRVSIVDDRGDAWPPMVVSLPQGASFSVSQVPI</sequence>
<evidence type="ECO:0000313" key="1">
    <source>
        <dbReference type="EMBL" id="MFD0725396.1"/>
    </source>
</evidence>
<dbReference type="Proteomes" id="UP001597110">
    <property type="component" value="Unassembled WGS sequence"/>
</dbReference>
<dbReference type="InterPro" id="IPR012902">
    <property type="entry name" value="N_methyl_site"/>
</dbReference>
<evidence type="ECO:0000313" key="2">
    <source>
        <dbReference type="Proteomes" id="UP001597110"/>
    </source>
</evidence>
<proteinExistence type="predicted"/>
<organism evidence="1 2">
    <name type="scientific">Lysobacter brunescens</name>
    <dbReference type="NCBI Taxonomy" id="262323"/>
    <lineage>
        <taxon>Bacteria</taxon>
        <taxon>Pseudomonadati</taxon>
        <taxon>Pseudomonadota</taxon>
        <taxon>Gammaproteobacteria</taxon>
        <taxon>Lysobacterales</taxon>
        <taxon>Lysobacteraceae</taxon>
        <taxon>Lysobacter</taxon>
    </lineage>
</organism>
<dbReference type="Pfam" id="PF07963">
    <property type="entry name" value="N_methyl"/>
    <property type="match status" value="1"/>
</dbReference>